<evidence type="ECO:0000256" key="5">
    <source>
        <dbReference type="SAM" id="MobiDB-lite"/>
    </source>
</evidence>
<dbReference type="Gene3D" id="1.10.510.10">
    <property type="entry name" value="Transferase(Phosphotransferase) domain 1"/>
    <property type="match status" value="1"/>
</dbReference>
<keyword evidence="3" id="KW-0418">Kinase</keyword>
<dbReference type="SUPFAM" id="SSF56112">
    <property type="entry name" value="Protein kinase-like (PK-like)"/>
    <property type="match status" value="1"/>
</dbReference>
<dbReference type="Pfam" id="PF00069">
    <property type="entry name" value="Pkinase"/>
    <property type="match status" value="1"/>
</dbReference>
<reference evidence="7 8" key="1">
    <citation type="journal article" date="2014" name="Int. J. Syst. Evol. Microbiol.">
        <title>Complete genome sequence of Corynebacterium casei LMG S-19264T (=DSM 44701T), isolated from a smear-ripened cheese.</title>
        <authorList>
            <consortium name="US DOE Joint Genome Institute (JGI-PGF)"/>
            <person name="Walter F."/>
            <person name="Albersmeier A."/>
            <person name="Kalinowski J."/>
            <person name="Ruckert C."/>
        </authorList>
    </citation>
    <scope>NUCLEOTIDE SEQUENCE [LARGE SCALE GENOMIC DNA]</scope>
    <source>
        <strain evidence="7 8">NBRC 111766</strain>
    </source>
</reference>
<dbReference type="RefSeq" id="WP_284324351.1">
    <property type="nucleotide sequence ID" value="NZ_BSPP01000004.1"/>
</dbReference>
<sequence>MTQVPTDSDQPPIPPRDRATTVSGGTQIIGTYQIDSLISAGGMGEVYRGHNIHNGEPVAIKIVLPSLAHDPKIVALFQKESTTLSRLSHDAIVRYHVFTNDPGIGRPCLVMEFVSGTPMSDRIEAGSMPVDQVRVMLRRVASGLEKAHRAGVVHRDMSPDNIILEEGQVEHAKLIDFGIAKSSAIGAGTLLQGQFAGKFNWVSPEQLGAFGGEVDGRSDIYSLALVAAAASKGAVLPMGLSIVDAVGKRAAVPDLAGVDAGLVPLLRWMLSPDPTNRPETMGQVIAALDNPALVPAANANLTVISGALPSAATGGVESHASPFGVAAPASVAPPVSVAAPVARKSFILPLAVAVVLAGGGVAYFSGAFAPAPTPVQVQTAEVPAAPKPLPKPELEPKAVAVPEPVASPPPALAVAALSEDLAKRQDCGPLTLRNPPAAGYGETDAVEIAGFVESAQAEADLKTSLAPLIGERRLNLQVEHRNAAICQVLNGFPMLASTGVAIALGYGDRADANPDGRYIVGENPVIDLTIPPGPGYLSVAVVDGSGQVLHLLQGQQGGQGQQRVAFAAAEAGAEHPALVVNPAGLGIAMILILRTEASVTPAPQIEPVADFVKRLQQAKPNAMDQRILTLVAN</sequence>
<keyword evidence="4" id="KW-0067">ATP-binding</keyword>
<dbReference type="PROSITE" id="PS50011">
    <property type="entry name" value="PROTEIN_KINASE_DOM"/>
    <property type="match status" value="1"/>
</dbReference>
<keyword evidence="1" id="KW-0808">Transferase</keyword>
<comment type="caution">
    <text evidence="7">The sequence shown here is derived from an EMBL/GenBank/DDBJ whole genome shotgun (WGS) entry which is preliminary data.</text>
</comment>
<evidence type="ECO:0000256" key="2">
    <source>
        <dbReference type="ARBA" id="ARBA00022741"/>
    </source>
</evidence>
<proteinExistence type="predicted"/>
<dbReference type="EMBL" id="BSPP01000004">
    <property type="protein sequence ID" value="GLS86146.1"/>
    <property type="molecule type" value="Genomic_DNA"/>
</dbReference>
<dbReference type="AlphaFoldDB" id="A0AA37U025"/>
<dbReference type="GO" id="GO:0004674">
    <property type="term" value="F:protein serine/threonine kinase activity"/>
    <property type="evidence" value="ECO:0007669"/>
    <property type="project" value="TreeGrafter"/>
</dbReference>
<feature type="region of interest" description="Disordered" evidence="5">
    <location>
        <begin position="1"/>
        <end position="22"/>
    </location>
</feature>
<name>A0AA37U025_9RHOB</name>
<dbReference type="InterPro" id="IPR011009">
    <property type="entry name" value="Kinase-like_dom_sf"/>
</dbReference>
<organism evidence="7 8">
    <name type="scientific">Cypionkella aquatica</name>
    <dbReference type="NCBI Taxonomy" id="1756042"/>
    <lineage>
        <taxon>Bacteria</taxon>
        <taxon>Pseudomonadati</taxon>
        <taxon>Pseudomonadota</taxon>
        <taxon>Alphaproteobacteria</taxon>
        <taxon>Rhodobacterales</taxon>
        <taxon>Paracoccaceae</taxon>
        <taxon>Cypionkella</taxon>
    </lineage>
</organism>
<evidence type="ECO:0000259" key="6">
    <source>
        <dbReference type="PROSITE" id="PS50011"/>
    </source>
</evidence>
<dbReference type="Proteomes" id="UP001157355">
    <property type="component" value="Unassembled WGS sequence"/>
</dbReference>
<evidence type="ECO:0000313" key="8">
    <source>
        <dbReference type="Proteomes" id="UP001157355"/>
    </source>
</evidence>
<feature type="domain" description="Protein kinase" evidence="6">
    <location>
        <begin position="32"/>
        <end position="293"/>
    </location>
</feature>
<dbReference type="InterPro" id="IPR008266">
    <property type="entry name" value="Tyr_kinase_AS"/>
</dbReference>
<dbReference type="CDD" id="cd14014">
    <property type="entry name" value="STKc_PknB_like"/>
    <property type="match status" value="1"/>
</dbReference>
<dbReference type="PANTHER" id="PTHR43289">
    <property type="entry name" value="MITOGEN-ACTIVATED PROTEIN KINASE KINASE KINASE 20-RELATED"/>
    <property type="match status" value="1"/>
</dbReference>
<evidence type="ECO:0000256" key="1">
    <source>
        <dbReference type="ARBA" id="ARBA00022679"/>
    </source>
</evidence>
<gene>
    <name evidence="7" type="ORF">GCM10010873_11200</name>
</gene>
<dbReference type="InterPro" id="IPR000719">
    <property type="entry name" value="Prot_kinase_dom"/>
</dbReference>
<protein>
    <recommendedName>
        <fullName evidence="6">Protein kinase domain-containing protein</fullName>
    </recommendedName>
</protein>
<dbReference type="PANTHER" id="PTHR43289:SF34">
    <property type="entry name" value="SERINE_THREONINE-PROTEIN KINASE YBDM-RELATED"/>
    <property type="match status" value="1"/>
</dbReference>
<evidence type="ECO:0000256" key="4">
    <source>
        <dbReference type="ARBA" id="ARBA00022840"/>
    </source>
</evidence>
<keyword evidence="2" id="KW-0547">Nucleotide-binding</keyword>
<evidence type="ECO:0000256" key="3">
    <source>
        <dbReference type="ARBA" id="ARBA00022777"/>
    </source>
</evidence>
<evidence type="ECO:0000313" key="7">
    <source>
        <dbReference type="EMBL" id="GLS86146.1"/>
    </source>
</evidence>
<accession>A0AA37U025</accession>
<dbReference type="PROSITE" id="PS00109">
    <property type="entry name" value="PROTEIN_KINASE_TYR"/>
    <property type="match status" value="1"/>
</dbReference>
<keyword evidence="8" id="KW-1185">Reference proteome</keyword>
<dbReference type="Gene3D" id="3.30.200.20">
    <property type="entry name" value="Phosphorylase Kinase, domain 1"/>
    <property type="match status" value="1"/>
</dbReference>
<dbReference type="GO" id="GO:0005524">
    <property type="term" value="F:ATP binding"/>
    <property type="evidence" value="ECO:0007669"/>
    <property type="project" value="UniProtKB-KW"/>
</dbReference>